<sequence>MSKLQTARLQYWLKDILINYGTLPQKLYTARQQHGLDADTVVANNGTASVYSRLNVYTTGYKLRLVECLRADFPILKKFVGDVMFDTFADAAIAWQPSTTYTLTNLGLVFLRFLESTKPVNIPDGIPAAMFDFPAEIARVERARQEAIRAAGDEGQNQISGLDKLDNILFMTRQISVTDCLRLVELKFPLKKFFMEMCAPGAKCEMPAPVTTFMAVSRKNYRITMEELPEWQYRFLQLCRQGLQLLEAVKETSRLVNRSEGELLAELYVWMPFLVNNGFIVLN</sequence>
<accession>A0A7D4QLB1</accession>
<dbReference type="RefSeq" id="WP_173415777.1">
    <property type="nucleotide sequence ID" value="NZ_CP054139.1"/>
</dbReference>
<reference evidence="2 3" key="1">
    <citation type="submission" date="2020-05" db="EMBL/GenBank/DDBJ databases">
        <title>Mucilaginibacter mali sp. nov.</title>
        <authorList>
            <person name="Kim H.S."/>
            <person name="Lee K.C."/>
            <person name="Suh M.K."/>
            <person name="Kim J.-S."/>
            <person name="Han K.-I."/>
            <person name="Eom M.K."/>
            <person name="Shin Y.K."/>
            <person name="Lee J.-S."/>
        </authorList>
    </citation>
    <scope>NUCLEOTIDE SEQUENCE [LARGE SCALE GENOMIC DNA]</scope>
    <source>
        <strain evidence="2 3">G2-14</strain>
    </source>
</reference>
<dbReference type="Pfam" id="PF09836">
    <property type="entry name" value="DUF2063"/>
    <property type="match status" value="1"/>
</dbReference>
<keyword evidence="3" id="KW-1185">Reference proteome</keyword>
<evidence type="ECO:0000313" key="2">
    <source>
        <dbReference type="EMBL" id="QKJ31110.1"/>
    </source>
</evidence>
<dbReference type="Proteomes" id="UP000505355">
    <property type="component" value="Chromosome"/>
</dbReference>
<keyword evidence="2" id="KW-0238">DNA-binding</keyword>
<dbReference type="AlphaFoldDB" id="A0A7D4QLB1"/>
<evidence type="ECO:0000259" key="1">
    <source>
        <dbReference type="Pfam" id="PF09836"/>
    </source>
</evidence>
<name>A0A7D4QLB1_9SPHI</name>
<protein>
    <submittedName>
        <fullName evidence="2">Putative DNA-binding domain-containing protein</fullName>
    </submittedName>
</protein>
<dbReference type="KEGG" id="mmab:HQ865_15550"/>
<gene>
    <name evidence="2" type="ORF">HQ865_15550</name>
</gene>
<dbReference type="InterPro" id="IPR018640">
    <property type="entry name" value="DUF2063"/>
</dbReference>
<organism evidence="2 3">
    <name type="scientific">Mucilaginibacter mali</name>
    <dbReference type="NCBI Taxonomy" id="2740462"/>
    <lineage>
        <taxon>Bacteria</taxon>
        <taxon>Pseudomonadati</taxon>
        <taxon>Bacteroidota</taxon>
        <taxon>Sphingobacteriia</taxon>
        <taxon>Sphingobacteriales</taxon>
        <taxon>Sphingobacteriaceae</taxon>
        <taxon>Mucilaginibacter</taxon>
    </lineage>
</organism>
<proteinExistence type="predicted"/>
<feature type="domain" description="Putative DNA-binding" evidence="1">
    <location>
        <begin position="46"/>
        <end position="114"/>
    </location>
</feature>
<evidence type="ECO:0000313" key="3">
    <source>
        <dbReference type="Proteomes" id="UP000505355"/>
    </source>
</evidence>
<dbReference type="EMBL" id="CP054139">
    <property type="protein sequence ID" value="QKJ31110.1"/>
    <property type="molecule type" value="Genomic_DNA"/>
</dbReference>
<dbReference type="GO" id="GO:0003677">
    <property type="term" value="F:DNA binding"/>
    <property type="evidence" value="ECO:0007669"/>
    <property type="project" value="UniProtKB-KW"/>
</dbReference>